<dbReference type="Proteomes" id="UP000502331">
    <property type="component" value="Chromosome"/>
</dbReference>
<feature type="transmembrane region" description="Helical" evidence="1">
    <location>
        <begin position="91"/>
        <end position="111"/>
    </location>
</feature>
<dbReference type="RefSeq" id="WP_172511852.1">
    <property type="nucleotide sequence ID" value="NZ_CP032549.1"/>
</dbReference>
<reference evidence="2 3" key="1">
    <citation type="submission" date="2018-09" db="EMBL/GenBank/DDBJ databases">
        <title>Glutamicibacter mishrai S5-52T (LMG 29155T = KCTC 39846T).</title>
        <authorList>
            <person name="Das S.K."/>
        </authorList>
    </citation>
    <scope>NUCLEOTIDE SEQUENCE [LARGE SCALE GENOMIC DNA]</scope>
    <source>
        <strain evidence="2 3">S5-52</strain>
    </source>
</reference>
<dbReference type="AlphaFoldDB" id="A0A6H0SIQ9"/>
<evidence type="ECO:0000313" key="3">
    <source>
        <dbReference type="Proteomes" id="UP000502331"/>
    </source>
</evidence>
<proteinExistence type="predicted"/>
<keyword evidence="1" id="KW-0472">Membrane</keyword>
<keyword evidence="1" id="KW-1133">Transmembrane helix</keyword>
<feature type="transmembrane region" description="Helical" evidence="1">
    <location>
        <begin position="48"/>
        <end position="70"/>
    </location>
</feature>
<dbReference type="EMBL" id="CP032549">
    <property type="protein sequence ID" value="QIV87060.1"/>
    <property type="molecule type" value="Genomic_DNA"/>
</dbReference>
<gene>
    <name evidence="2" type="ORF">D3791_07925</name>
</gene>
<keyword evidence="1" id="KW-0812">Transmembrane</keyword>
<evidence type="ECO:0000313" key="2">
    <source>
        <dbReference type="EMBL" id="QIV87060.1"/>
    </source>
</evidence>
<keyword evidence="3" id="KW-1185">Reference proteome</keyword>
<feature type="transmembrane region" description="Helical" evidence="1">
    <location>
        <begin position="123"/>
        <end position="139"/>
    </location>
</feature>
<accession>A0A6H0SIQ9</accession>
<name>A0A6H0SIQ9_9MICC</name>
<feature type="transmembrane region" description="Helical" evidence="1">
    <location>
        <begin position="151"/>
        <end position="170"/>
    </location>
</feature>
<sequence>MVQKKLNNSDAAPEELAAMLKERVYVASTALAVLIATGSHGHTPTAGAAALTLVVTVAAVLMASLVADIIAHSTVHAAFVTRAEFRHLLKVVWGAGGAVFGPLALLGLSALDVLDVSMALRLGQWWLIAALAFFAFLAMRRMNLGFLRTTLLMLLLATAGVVVILLQLLAHS</sequence>
<organism evidence="2 3">
    <name type="scientific">Glutamicibacter mishrai</name>
    <dbReference type="NCBI Taxonomy" id="1775880"/>
    <lineage>
        <taxon>Bacteria</taxon>
        <taxon>Bacillati</taxon>
        <taxon>Actinomycetota</taxon>
        <taxon>Actinomycetes</taxon>
        <taxon>Micrococcales</taxon>
        <taxon>Micrococcaceae</taxon>
        <taxon>Glutamicibacter</taxon>
    </lineage>
</organism>
<protein>
    <submittedName>
        <fullName evidence="2">Uncharacterized protein</fullName>
    </submittedName>
</protein>
<evidence type="ECO:0000256" key="1">
    <source>
        <dbReference type="SAM" id="Phobius"/>
    </source>
</evidence>
<feature type="transmembrane region" description="Helical" evidence="1">
    <location>
        <begin position="24"/>
        <end position="42"/>
    </location>
</feature>